<accession>A0A5B7GLQ3</accession>
<sequence>MESSVSGSMNLGDITSWGIVGRGGGFDGAWYGGEGRGKAPSHAREENPRHGNHDTVGEIGSE</sequence>
<evidence type="ECO:0000256" key="1">
    <source>
        <dbReference type="SAM" id="MobiDB-lite"/>
    </source>
</evidence>
<name>A0A5B7GLQ3_PORTR</name>
<proteinExistence type="predicted"/>
<dbReference type="EMBL" id="VSRR010015742">
    <property type="protein sequence ID" value="MPC58496.1"/>
    <property type="molecule type" value="Genomic_DNA"/>
</dbReference>
<protein>
    <submittedName>
        <fullName evidence="2">Uncharacterized protein</fullName>
    </submittedName>
</protein>
<gene>
    <name evidence="2" type="ORF">E2C01_052503</name>
</gene>
<organism evidence="2 3">
    <name type="scientific">Portunus trituberculatus</name>
    <name type="common">Swimming crab</name>
    <name type="synonym">Neptunus trituberculatus</name>
    <dbReference type="NCBI Taxonomy" id="210409"/>
    <lineage>
        <taxon>Eukaryota</taxon>
        <taxon>Metazoa</taxon>
        <taxon>Ecdysozoa</taxon>
        <taxon>Arthropoda</taxon>
        <taxon>Crustacea</taxon>
        <taxon>Multicrustacea</taxon>
        <taxon>Malacostraca</taxon>
        <taxon>Eumalacostraca</taxon>
        <taxon>Eucarida</taxon>
        <taxon>Decapoda</taxon>
        <taxon>Pleocyemata</taxon>
        <taxon>Brachyura</taxon>
        <taxon>Eubrachyura</taxon>
        <taxon>Portunoidea</taxon>
        <taxon>Portunidae</taxon>
        <taxon>Portuninae</taxon>
        <taxon>Portunus</taxon>
    </lineage>
</organism>
<feature type="region of interest" description="Disordered" evidence="1">
    <location>
        <begin position="1"/>
        <end position="62"/>
    </location>
</feature>
<feature type="compositionally biased region" description="Basic and acidic residues" evidence="1">
    <location>
        <begin position="42"/>
        <end position="56"/>
    </location>
</feature>
<keyword evidence="3" id="KW-1185">Reference proteome</keyword>
<evidence type="ECO:0000313" key="2">
    <source>
        <dbReference type="EMBL" id="MPC58496.1"/>
    </source>
</evidence>
<comment type="caution">
    <text evidence="2">The sequence shown here is derived from an EMBL/GenBank/DDBJ whole genome shotgun (WGS) entry which is preliminary data.</text>
</comment>
<dbReference type="Proteomes" id="UP000324222">
    <property type="component" value="Unassembled WGS sequence"/>
</dbReference>
<evidence type="ECO:0000313" key="3">
    <source>
        <dbReference type="Proteomes" id="UP000324222"/>
    </source>
</evidence>
<feature type="compositionally biased region" description="Gly residues" evidence="1">
    <location>
        <begin position="20"/>
        <end position="34"/>
    </location>
</feature>
<dbReference type="AlphaFoldDB" id="A0A5B7GLQ3"/>
<reference evidence="2 3" key="1">
    <citation type="submission" date="2019-05" db="EMBL/GenBank/DDBJ databases">
        <title>Another draft genome of Portunus trituberculatus and its Hox gene families provides insights of decapod evolution.</title>
        <authorList>
            <person name="Jeong J.-H."/>
            <person name="Song I."/>
            <person name="Kim S."/>
            <person name="Choi T."/>
            <person name="Kim D."/>
            <person name="Ryu S."/>
            <person name="Kim W."/>
        </authorList>
    </citation>
    <scope>NUCLEOTIDE SEQUENCE [LARGE SCALE GENOMIC DNA]</scope>
    <source>
        <tissue evidence="2">Muscle</tissue>
    </source>
</reference>